<evidence type="ECO:0000313" key="2">
    <source>
        <dbReference type="Proteomes" id="UP000054925"/>
    </source>
</evidence>
<keyword evidence="2" id="KW-1185">Reference proteome</keyword>
<evidence type="ECO:0000313" key="1">
    <source>
        <dbReference type="EMBL" id="SAL86496.1"/>
    </source>
</evidence>
<accession>A0A158KZB7</accession>
<dbReference type="EMBL" id="FCOL02000246">
    <property type="protein sequence ID" value="SAL86496.1"/>
    <property type="molecule type" value="Genomic_DNA"/>
</dbReference>
<comment type="caution">
    <text evidence="1">The sequence shown here is derived from an EMBL/GenBank/DDBJ whole genome shotgun (WGS) entry which is preliminary data.</text>
</comment>
<gene>
    <name evidence="1" type="ORF">AWB67_07211</name>
</gene>
<proteinExistence type="predicted"/>
<name>A0A158KZB7_9BURK</name>
<reference evidence="1" key="1">
    <citation type="submission" date="2016-01" db="EMBL/GenBank/DDBJ databases">
        <authorList>
            <person name="Peeters C."/>
        </authorList>
    </citation>
    <scope>NUCLEOTIDE SEQUENCE [LARGE SCALE GENOMIC DNA]</scope>
    <source>
        <strain evidence="1">LMG 22937</strain>
    </source>
</reference>
<dbReference type="Proteomes" id="UP000054925">
    <property type="component" value="Unassembled WGS sequence"/>
</dbReference>
<dbReference type="AlphaFoldDB" id="A0A158KZB7"/>
<organism evidence="1 2">
    <name type="scientific">Caballeronia terrestris</name>
    <dbReference type="NCBI Taxonomy" id="1226301"/>
    <lineage>
        <taxon>Bacteria</taxon>
        <taxon>Pseudomonadati</taxon>
        <taxon>Pseudomonadota</taxon>
        <taxon>Betaproteobacteria</taxon>
        <taxon>Burkholderiales</taxon>
        <taxon>Burkholderiaceae</taxon>
        <taxon>Caballeronia</taxon>
    </lineage>
</organism>
<protein>
    <submittedName>
        <fullName evidence="1">Uncharacterized protein</fullName>
    </submittedName>
</protein>
<sequence length="332" mass="37986">MHARHDVLVAIRGQNGRRHGFGLNILDGAVKQADEVARVCRRLSPQDSIDCAHQPNEIVHGLIARLWRKFRVFPYPFHFIENCVLRFLLPMEQKHLLEQGRKLAVRLDAGPIVSLREEFDEAGQRKHRPGRLAEYDRSNVIGPWFERITRRHPRTNHGLDAAKQLLVLQFFVGEANQCLKCNLVTEPVVAAHVEDLGSNETLDQTEDICVRTTLNLRQQAPLGDAQKRQPIDERQAVRQEFFREIEFAMTKHVAINVPPDALGHFHASSIARGINVRLRDGCFNVGNGTPHPERSELGTGQRRRIDCGHDWLLRDEGWLRYEKRGDITSEGQ</sequence>